<gene>
    <name evidence="2" type="ORF">FQK23_10045</name>
</gene>
<dbReference type="Proteomes" id="UP000320531">
    <property type="component" value="Unassembled WGS sequence"/>
</dbReference>
<sequence length="105" mass="11112">MSLNLSLDLNDATLADLDAFLSAARAAGCDPAAALSVEGTVMRLDVDKPRVVSTEPKPEGPRRNSLDRSVAESTIRSIIDALSERLDSPHPPHGNSFGTFGPRAD</sequence>
<organism evidence="2 3">
    <name type="scientific">Corynebacterium aurimucosum</name>
    <dbReference type="NCBI Taxonomy" id="169292"/>
    <lineage>
        <taxon>Bacteria</taxon>
        <taxon>Bacillati</taxon>
        <taxon>Actinomycetota</taxon>
        <taxon>Actinomycetes</taxon>
        <taxon>Mycobacteriales</taxon>
        <taxon>Corynebacteriaceae</taxon>
        <taxon>Corynebacterium</taxon>
    </lineage>
</organism>
<dbReference type="RefSeq" id="WP_070711489.1">
    <property type="nucleotide sequence ID" value="NZ_JAHLMD010000019.1"/>
</dbReference>
<dbReference type="EMBL" id="VMTY01000040">
    <property type="protein sequence ID" value="TVU56134.1"/>
    <property type="molecule type" value="Genomic_DNA"/>
</dbReference>
<comment type="caution">
    <text evidence="2">The sequence shown here is derived from an EMBL/GenBank/DDBJ whole genome shotgun (WGS) entry which is preliminary data.</text>
</comment>
<evidence type="ECO:0000313" key="3">
    <source>
        <dbReference type="Proteomes" id="UP000320531"/>
    </source>
</evidence>
<feature type="region of interest" description="Disordered" evidence="1">
    <location>
        <begin position="48"/>
        <end position="105"/>
    </location>
</feature>
<evidence type="ECO:0000313" key="2">
    <source>
        <dbReference type="EMBL" id="TVU56134.1"/>
    </source>
</evidence>
<proteinExistence type="predicted"/>
<protein>
    <submittedName>
        <fullName evidence="2">Uncharacterized protein</fullName>
    </submittedName>
</protein>
<accession>A0A558GGY4</accession>
<reference evidence="2 3" key="1">
    <citation type="submission" date="2019-07" db="EMBL/GenBank/DDBJ databases">
        <title>Draft genome of C. aurimucosum strain 14-2523.</title>
        <authorList>
            <person name="Pacheco L.G.C."/>
            <person name="Aguiar E.R.G.R."/>
            <person name="Navas J."/>
            <person name="Santos C.S."/>
            <person name="Rocha D.J.P.G."/>
        </authorList>
    </citation>
    <scope>NUCLEOTIDE SEQUENCE [LARGE SCALE GENOMIC DNA]</scope>
    <source>
        <strain evidence="2 3">14-2523</strain>
    </source>
</reference>
<name>A0A558GGY4_9CORY</name>
<evidence type="ECO:0000256" key="1">
    <source>
        <dbReference type="SAM" id="MobiDB-lite"/>
    </source>
</evidence>
<feature type="compositionally biased region" description="Basic and acidic residues" evidence="1">
    <location>
        <begin position="48"/>
        <end position="70"/>
    </location>
</feature>
<dbReference type="AlphaFoldDB" id="A0A558GGY4"/>